<name>A0A1I8HFL3_9PLAT</name>
<dbReference type="AlphaFoldDB" id="A0A1I8HFL3"/>
<evidence type="ECO:0000313" key="1">
    <source>
        <dbReference type="Proteomes" id="UP000095280"/>
    </source>
</evidence>
<sequence length="365" mass="39550">MTNIKEFGSNAMQFLRSAARAVRSACQLKRPQQLTETSNSNSAFSRALQCRTARRSGTNRGKSGSRSTCNKGTECTTIHQSSNSDLLLNYQSPQRQVELSPKSNSSMDDPALLMRESDSFSLESGAGFECDQIQDVWTGHSPMRVQSPAVLSDTVSIESGAELELCGAVADVKSLELPAAPLSSGVEFETNLQDEDEELDTVPVLIAAGQSDVPDSNKSEASDLPPDLLSDLSDTDQDVLASRSQTSPGGELDSCDVSTPVTVMSASSAASVPQSGSNVDSSVQTQAAGSRSAQPENLEPRRQSNWMSSRFRRVKRGLIKSFRRLRHGVDPQEQSRRDNPSETAEAHEVRIALDDKTNDNNKYCR</sequence>
<keyword evidence="1" id="KW-1185">Reference proteome</keyword>
<protein>
    <submittedName>
        <fullName evidence="2">RNF111_N domain-containing protein</fullName>
    </submittedName>
</protein>
<reference evidence="2" key="1">
    <citation type="submission" date="2016-11" db="UniProtKB">
        <authorList>
            <consortium name="WormBaseParasite"/>
        </authorList>
    </citation>
    <scope>IDENTIFICATION</scope>
</reference>
<proteinExistence type="predicted"/>
<organism evidence="1 2">
    <name type="scientific">Macrostomum lignano</name>
    <dbReference type="NCBI Taxonomy" id="282301"/>
    <lineage>
        <taxon>Eukaryota</taxon>
        <taxon>Metazoa</taxon>
        <taxon>Spiralia</taxon>
        <taxon>Lophotrochozoa</taxon>
        <taxon>Platyhelminthes</taxon>
        <taxon>Rhabditophora</taxon>
        <taxon>Macrostomorpha</taxon>
        <taxon>Macrostomida</taxon>
        <taxon>Macrostomidae</taxon>
        <taxon>Macrostomum</taxon>
    </lineage>
</organism>
<dbReference type="Proteomes" id="UP000095280">
    <property type="component" value="Unplaced"/>
</dbReference>
<dbReference type="WBParaSite" id="maker-uti_cns_0005722-snap-gene-0.2-mRNA-1">
    <property type="protein sequence ID" value="maker-uti_cns_0005722-snap-gene-0.2-mRNA-1"/>
    <property type="gene ID" value="maker-uti_cns_0005722-snap-gene-0.2"/>
</dbReference>
<evidence type="ECO:0000313" key="2">
    <source>
        <dbReference type="WBParaSite" id="maker-uti_cns_0005722-snap-gene-0.2-mRNA-1"/>
    </source>
</evidence>
<accession>A0A1I8HFL3</accession>